<evidence type="ECO:0000256" key="8">
    <source>
        <dbReference type="ARBA" id="ARBA00023136"/>
    </source>
</evidence>
<evidence type="ECO:0000256" key="4">
    <source>
        <dbReference type="ARBA" id="ARBA00022475"/>
    </source>
</evidence>
<dbReference type="AlphaFoldDB" id="A0A1I2YQD3"/>
<dbReference type="SUPFAM" id="SSF52540">
    <property type="entry name" value="P-loop containing nucleoside triphosphate hydrolases"/>
    <property type="match status" value="2"/>
</dbReference>
<dbReference type="EMBL" id="FOOX01000022">
    <property type="protein sequence ID" value="SFH27700.1"/>
    <property type="molecule type" value="Genomic_DNA"/>
</dbReference>
<evidence type="ECO:0000256" key="2">
    <source>
        <dbReference type="ARBA" id="ARBA00005417"/>
    </source>
</evidence>
<reference evidence="11" key="1">
    <citation type="submission" date="2016-10" db="EMBL/GenBank/DDBJ databases">
        <authorList>
            <person name="Varghese N."/>
            <person name="Submissions S."/>
        </authorList>
    </citation>
    <scope>NUCLEOTIDE SEQUENCE [LARGE SCALE GENOMIC DNA]</scope>
    <source>
        <strain evidence="11">DSM 17038</strain>
    </source>
</reference>
<feature type="domain" description="ABC transporter" evidence="9">
    <location>
        <begin position="132"/>
        <end position="364"/>
    </location>
</feature>
<sequence length="377" mass="41471">MEHLLKRAMSTLSGGEKQKISIAAALATNAPALLLDEPIEQLDPDAAHKVFSRLKEMARQGKTIIVAARNRDYANLYADSIYSLERGRLEPVQIDPQLVTNYNSATIAGAWSNTHGASRKQHHDVSRSQPVVKFEHLSHSFQSGCGIEDISLTVERGQVTAIMGPNGAGKSTLIKHCISLLKPREGSVYVFSENTIEQPAWKLAQRVGILFQNPDDQIFNERVDKEVAWSLRARGMTWNQALAEAERVLSAMRLEHLSARHPHSLTRSQRQLIALASVLATGPELIILDEPSKALDAEGVQRVMSIILGYAKPCGAVIIVCHDPALVWAYADNTAVLKNGRLIAAGKTRSLLLDIDIMERAGLASHPFISMFLNKKQ</sequence>
<evidence type="ECO:0000313" key="10">
    <source>
        <dbReference type="EMBL" id="SFH27700.1"/>
    </source>
</evidence>
<dbReference type="GO" id="GO:0016887">
    <property type="term" value="F:ATP hydrolysis activity"/>
    <property type="evidence" value="ECO:0007669"/>
    <property type="project" value="InterPro"/>
</dbReference>
<dbReference type="RefSeq" id="WP_092474742.1">
    <property type="nucleotide sequence ID" value="NZ_FOOX01000022.1"/>
</dbReference>
<dbReference type="InterPro" id="IPR003593">
    <property type="entry name" value="AAA+_ATPase"/>
</dbReference>
<keyword evidence="8" id="KW-0472">Membrane</keyword>
<evidence type="ECO:0000256" key="5">
    <source>
        <dbReference type="ARBA" id="ARBA00022741"/>
    </source>
</evidence>
<evidence type="ECO:0000256" key="3">
    <source>
        <dbReference type="ARBA" id="ARBA00022448"/>
    </source>
</evidence>
<dbReference type="PANTHER" id="PTHR43553">
    <property type="entry name" value="HEAVY METAL TRANSPORTER"/>
    <property type="match status" value="1"/>
</dbReference>
<protein>
    <submittedName>
        <fullName evidence="10">Energy-coupling factor transport system ATP-binding protein</fullName>
    </submittedName>
</protein>
<dbReference type="GO" id="GO:0005524">
    <property type="term" value="F:ATP binding"/>
    <property type="evidence" value="ECO:0007669"/>
    <property type="project" value="UniProtKB-KW"/>
</dbReference>
<comment type="subcellular location">
    <subcellularLocation>
        <location evidence="1">Cell membrane</location>
        <topology evidence="1">Peripheral membrane protein</topology>
    </subcellularLocation>
</comment>
<keyword evidence="3" id="KW-0813">Transport</keyword>
<evidence type="ECO:0000313" key="11">
    <source>
        <dbReference type="Proteomes" id="UP000199337"/>
    </source>
</evidence>
<keyword evidence="7" id="KW-1278">Translocase</keyword>
<comment type="similarity">
    <text evidence="2">Belongs to the ABC transporter superfamily.</text>
</comment>
<dbReference type="GO" id="GO:0042626">
    <property type="term" value="F:ATPase-coupled transmembrane transporter activity"/>
    <property type="evidence" value="ECO:0007669"/>
    <property type="project" value="TreeGrafter"/>
</dbReference>
<dbReference type="Gene3D" id="3.40.50.300">
    <property type="entry name" value="P-loop containing nucleotide triphosphate hydrolases"/>
    <property type="match status" value="2"/>
</dbReference>
<evidence type="ECO:0000256" key="7">
    <source>
        <dbReference type="ARBA" id="ARBA00022967"/>
    </source>
</evidence>
<proteinExistence type="inferred from homology"/>
<evidence type="ECO:0000256" key="1">
    <source>
        <dbReference type="ARBA" id="ARBA00004202"/>
    </source>
</evidence>
<evidence type="ECO:0000256" key="6">
    <source>
        <dbReference type="ARBA" id="ARBA00022840"/>
    </source>
</evidence>
<accession>A0A1I2YQD3</accession>
<gene>
    <name evidence="10" type="ORF">SAMN05660649_04554</name>
</gene>
<keyword evidence="6 10" id="KW-0067">ATP-binding</keyword>
<dbReference type="InterPro" id="IPR027417">
    <property type="entry name" value="P-loop_NTPase"/>
</dbReference>
<dbReference type="PANTHER" id="PTHR43553:SF27">
    <property type="entry name" value="ENERGY-COUPLING FACTOR TRANSPORTER ATP-BINDING PROTEIN ECFA2"/>
    <property type="match status" value="1"/>
</dbReference>
<dbReference type="STRING" id="341036.SAMN05660649_04554"/>
<dbReference type="PROSITE" id="PS50893">
    <property type="entry name" value="ABC_TRANSPORTER_2"/>
    <property type="match status" value="1"/>
</dbReference>
<name>A0A1I2YQD3_9FIRM</name>
<dbReference type="InterPro" id="IPR015856">
    <property type="entry name" value="ABC_transpr_CbiO/EcfA_su"/>
</dbReference>
<dbReference type="CDD" id="cd03225">
    <property type="entry name" value="ABC_cobalt_CbiO_domain1"/>
    <property type="match status" value="1"/>
</dbReference>
<keyword evidence="11" id="KW-1185">Reference proteome</keyword>
<dbReference type="GO" id="GO:0043190">
    <property type="term" value="C:ATP-binding cassette (ABC) transporter complex"/>
    <property type="evidence" value="ECO:0007669"/>
    <property type="project" value="TreeGrafter"/>
</dbReference>
<keyword evidence="4" id="KW-1003">Cell membrane</keyword>
<evidence type="ECO:0000259" key="9">
    <source>
        <dbReference type="PROSITE" id="PS50893"/>
    </source>
</evidence>
<organism evidence="10 11">
    <name type="scientific">Desulfotruncus arcticus DSM 17038</name>
    <dbReference type="NCBI Taxonomy" id="1121424"/>
    <lineage>
        <taxon>Bacteria</taxon>
        <taxon>Bacillati</taxon>
        <taxon>Bacillota</taxon>
        <taxon>Clostridia</taxon>
        <taxon>Eubacteriales</taxon>
        <taxon>Desulfallaceae</taxon>
        <taxon>Desulfotruncus</taxon>
    </lineage>
</organism>
<dbReference type="Proteomes" id="UP000199337">
    <property type="component" value="Unassembled WGS sequence"/>
</dbReference>
<dbReference type="OrthoDB" id="501320at2"/>
<dbReference type="Pfam" id="PF00005">
    <property type="entry name" value="ABC_tran"/>
    <property type="match status" value="2"/>
</dbReference>
<dbReference type="InterPro" id="IPR003439">
    <property type="entry name" value="ABC_transporter-like_ATP-bd"/>
</dbReference>
<dbReference type="SMART" id="SM00382">
    <property type="entry name" value="AAA"/>
    <property type="match status" value="1"/>
</dbReference>
<dbReference type="InterPro" id="IPR050095">
    <property type="entry name" value="ECF_ABC_transporter_ATP-bd"/>
</dbReference>
<keyword evidence="5" id="KW-0547">Nucleotide-binding</keyword>